<evidence type="ECO:0000256" key="4">
    <source>
        <dbReference type="ARBA" id="ARBA00022540"/>
    </source>
</evidence>
<keyword evidence="4 10" id="KW-0396">Initiation factor</keyword>
<dbReference type="InterPro" id="IPR051956">
    <property type="entry name" value="eIF2B_epsilon"/>
</dbReference>
<feature type="region of interest" description="Disordered" evidence="8">
    <location>
        <begin position="431"/>
        <end position="462"/>
    </location>
</feature>
<feature type="domain" description="W2" evidence="9">
    <location>
        <begin position="562"/>
        <end position="735"/>
    </location>
</feature>
<dbReference type="InterPro" id="IPR016024">
    <property type="entry name" value="ARM-type_fold"/>
</dbReference>
<dbReference type="GO" id="GO:0003743">
    <property type="term" value="F:translation initiation factor activity"/>
    <property type="evidence" value="ECO:0007669"/>
    <property type="project" value="UniProtKB-KW"/>
</dbReference>
<keyword evidence="4 10" id="KW-0648">Protein biosynthesis</keyword>
<comment type="subunit">
    <text evidence="7">Component of the translation initiation factor 2B (eIF2B) complex which is a heterodecamer of two sets of five different subunits: alpha, beta, gamma, delta and epsilon. Subunits alpha, beta and delta comprise a regulatory subcomplex and subunits epsilon and gamma comprise a catalytic subcomplex. Within the complex, the hexameric regulatory complex resides at the center, with the two heterodimeric catalytic subcomplexes bound on opposite sides.</text>
</comment>
<dbReference type="InterPro" id="IPR056764">
    <property type="entry name" value="LbH_EIF2B3/5"/>
</dbReference>
<evidence type="ECO:0000259" key="9">
    <source>
        <dbReference type="PROSITE" id="PS51363"/>
    </source>
</evidence>
<dbReference type="Gene3D" id="3.90.550.10">
    <property type="entry name" value="Spore Coat Polysaccharide Biosynthesis Protein SpsA, Chain A"/>
    <property type="match status" value="1"/>
</dbReference>
<dbReference type="InterPro" id="IPR029044">
    <property type="entry name" value="Nucleotide-diphossugar_trans"/>
</dbReference>
<reference evidence="10 11" key="1">
    <citation type="submission" date="2024-01" db="EMBL/GenBank/DDBJ databases">
        <authorList>
            <consortium name="Genoscope - CEA"/>
            <person name="William W."/>
        </authorList>
    </citation>
    <scope>NUCLEOTIDE SEQUENCE [LARGE SCALE GENOMIC DNA]</scope>
    <source>
        <strain evidence="10 11">29B2s-10</strain>
    </source>
</reference>
<evidence type="ECO:0000256" key="1">
    <source>
        <dbReference type="ARBA" id="ARBA00004514"/>
    </source>
</evidence>
<dbReference type="Pfam" id="PF02020">
    <property type="entry name" value="W2"/>
    <property type="match status" value="1"/>
</dbReference>
<evidence type="ECO:0000256" key="5">
    <source>
        <dbReference type="ARBA" id="ARBA00044144"/>
    </source>
</evidence>
<evidence type="ECO:0000256" key="6">
    <source>
        <dbReference type="ARBA" id="ARBA00044345"/>
    </source>
</evidence>
<dbReference type="Pfam" id="PF25084">
    <property type="entry name" value="LbH_EIF2B"/>
    <property type="match status" value="1"/>
</dbReference>
<sequence length="737" mass="83207">MPPKNKKQKEIVQDERFQAIVLTDSFETRFMPLTSIKPRCLLPLANVPLIEYTLEFLAKAGVNEVFLMCSSHADQISDYIDKSKWSSKNSPFKVTSIMSLESRSVGDSMRDLDNRGLITGDFLLVSGDVVTNIDFAKAMSVHKTKRSLDKDHIVTMVLTPASPLHRTRSYADPATFILDTKTNRCLYYQNIPPVDGKKTGISIDPELLEDLEDEMLIRNDLIDCHVDICSPHVPQIFQENFDYQYLRSDFVKGVLTSDLLKKTIYAYIIESDEYAARVESWATYDAISQDILARWCYPLVPDSNLLDSQSFKYEFNHIYKEDKVVLAQSCKIGTCTSIGAETNVGEGSSIKKSVIGRNCVIGENVRITNSYIWDNVTIGDNIVIDHAIVASNAKIGTGAKINAGAVIGFNVEIGENKVIAYNTRIVEMPIEKDGDDFNNSSSFESSDDEDDQDGEFKEDQDVERVVPSFEVKDIDLVGEDGIGFLYNSENEFDDDSDSEYGGSSNQYSGMIYQMKSLNLSDDSIASATNYNRAKKHARHTSKSRRLSSTSVVSTDFEGAYSEEEEDDFEKEAVATVERAMEHNHDIDTALLELNTLRMSINVTYHEVRMATTQALLTRVVHFISTGTLDVKEAVNKIFRAWGALYKRQVFEPEEEVDLLQILQNKCLLLDPSYNSKILFFAINILYDEEVVDEDNIYIWWDSAASSATQELESVRELTGKWIEWLKDAEEESDEDSD</sequence>
<evidence type="ECO:0000256" key="3">
    <source>
        <dbReference type="ARBA" id="ARBA00022490"/>
    </source>
</evidence>
<dbReference type="SUPFAM" id="SSF53448">
    <property type="entry name" value="Nucleotide-diphospho-sugar transferases"/>
    <property type="match status" value="1"/>
</dbReference>
<protein>
    <recommendedName>
        <fullName evidence="5">Translation initiation factor eIF2B subunit epsilon</fullName>
    </recommendedName>
    <alternativeName>
        <fullName evidence="6">eIF2B GDP-GTP exchange factor subunit epsilon</fullName>
    </alternativeName>
</protein>
<comment type="similarity">
    <text evidence="2">Belongs to the eIF-2B gamma/epsilon subunits family.</text>
</comment>
<dbReference type="SMART" id="SM00515">
    <property type="entry name" value="eIF5C"/>
    <property type="match status" value="1"/>
</dbReference>
<dbReference type="Pfam" id="PF00483">
    <property type="entry name" value="NTP_transferase"/>
    <property type="match status" value="1"/>
</dbReference>
<dbReference type="CDD" id="cd11558">
    <property type="entry name" value="W2_eIF2B_epsilon"/>
    <property type="match status" value="1"/>
</dbReference>
<evidence type="ECO:0000256" key="2">
    <source>
        <dbReference type="ARBA" id="ARBA00007878"/>
    </source>
</evidence>
<keyword evidence="3" id="KW-0963">Cytoplasm</keyword>
<dbReference type="EMBL" id="OZ004254">
    <property type="protein sequence ID" value="CAK7895706.1"/>
    <property type="molecule type" value="Genomic_DNA"/>
</dbReference>
<dbReference type="Proteomes" id="UP001497600">
    <property type="component" value="Chromosome B"/>
</dbReference>
<evidence type="ECO:0000313" key="10">
    <source>
        <dbReference type="EMBL" id="CAK7895706.1"/>
    </source>
</evidence>
<dbReference type="Gene3D" id="2.160.10.10">
    <property type="entry name" value="Hexapeptide repeat proteins"/>
    <property type="match status" value="2"/>
</dbReference>
<dbReference type="CDD" id="cd04197">
    <property type="entry name" value="eIF-2B_epsilon_N"/>
    <property type="match status" value="1"/>
</dbReference>
<dbReference type="InterPro" id="IPR044123">
    <property type="entry name" value="W2_eIF2B_epsilon"/>
</dbReference>
<accession>A0ABP0E7C1</accession>
<dbReference type="InterPro" id="IPR035543">
    <property type="entry name" value="eIF-2B_epsilon_N"/>
</dbReference>
<gene>
    <name evidence="10" type="primary">GCD6</name>
    <name evidence="10" type="ORF">CAAN4_B01640</name>
</gene>
<comment type="subcellular location">
    <subcellularLocation>
        <location evidence="1">Cytoplasm</location>
        <location evidence="1">Cytosol</location>
    </subcellularLocation>
</comment>
<evidence type="ECO:0000256" key="7">
    <source>
        <dbReference type="ARBA" id="ARBA00046432"/>
    </source>
</evidence>
<dbReference type="PANTHER" id="PTHR45887">
    <property type="entry name" value="TRANSLATION INITIATION FACTOR EIF-2B SUBUNIT EPSILON"/>
    <property type="match status" value="1"/>
</dbReference>
<proteinExistence type="inferred from homology"/>
<dbReference type="InterPro" id="IPR003307">
    <property type="entry name" value="W2_domain"/>
</dbReference>
<organism evidence="10 11">
    <name type="scientific">[Candida] anglica</name>
    <dbReference type="NCBI Taxonomy" id="148631"/>
    <lineage>
        <taxon>Eukaryota</taxon>
        <taxon>Fungi</taxon>
        <taxon>Dikarya</taxon>
        <taxon>Ascomycota</taxon>
        <taxon>Saccharomycotina</taxon>
        <taxon>Pichiomycetes</taxon>
        <taxon>Debaryomycetaceae</taxon>
        <taxon>Kurtzmaniella</taxon>
    </lineage>
</organism>
<dbReference type="CDD" id="cd05787">
    <property type="entry name" value="LbH_eIF2B_epsilon"/>
    <property type="match status" value="1"/>
</dbReference>
<dbReference type="PROSITE" id="PS51363">
    <property type="entry name" value="W2"/>
    <property type="match status" value="1"/>
</dbReference>
<dbReference type="Gene3D" id="1.25.40.180">
    <property type="match status" value="1"/>
</dbReference>
<evidence type="ECO:0000313" key="11">
    <source>
        <dbReference type="Proteomes" id="UP001497600"/>
    </source>
</evidence>
<dbReference type="SUPFAM" id="SSF48371">
    <property type="entry name" value="ARM repeat"/>
    <property type="match status" value="1"/>
</dbReference>
<keyword evidence="11" id="KW-1185">Reference proteome</keyword>
<evidence type="ECO:0000256" key="8">
    <source>
        <dbReference type="SAM" id="MobiDB-lite"/>
    </source>
</evidence>
<dbReference type="PANTHER" id="PTHR45887:SF1">
    <property type="entry name" value="TRANSLATION INITIATION FACTOR EIF-2B SUBUNIT EPSILON"/>
    <property type="match status" value="1"/>
</dbReference>
<name>A0ABP0E7C1_9ASCO</name>
<dbReference type="InterPro" id="IPR005835">
    <property type="entry name" value="NTP_transferase_dom"/>
</dbReference>